<keyword evidence="3" id="KW-0378">Hydrolase</keyword>
<sequence>MNDQIRLILIFAFIGILLFSCQKETTPTNPPNILLIMADDLGYADMGSFGGDISTPNLDQLAKEGIRFSRFHTAPFCAVSRAMMLSGNFNHVAGMGSQDLVTGVPGYEGQLSDRIVPVPELLRSAGYHTYMAGKWHLGTSAEANPANKGFERSFVTLEGGANHYSERGIFPDVPVSIYTENGEKTDWPDGAYSTDFYTDKLISFMNADHEDGQPFFVFAAYTSPHWPLQVDSTFWKKYEGRYDSGYEVLREKRLESLKKAGMIPSGAQSPPLHPLVKPWDTLTPEEQKKEARKMELYAGMVDNLDYNIGRLISHLKETGQFKNTMIVFLSDNGAAAEDFYYTDYFGPFLQENYSDAYNDMGKENSFISYGPQWAEAGTSPFNYFKGYTTEGGMNAPMIISGPGISPQNQINNQFLSLLDLAPTFYELAGIIYPKTWRGEEITGLAGSSLLPALTGDPDPIHDSTYVFGLEHRGDAMLRKGNWKLLNTEKPFDLNNFELYNLEKDLSEQQDLKEVNPEKYQELLLEWEKFSQQIGIRTPTPKQGENLMMNDGRPRNE</sequence>
<dbReference type="OrthoDB" id="9764377at2"/>
<dbReference type="PANTHER" id="PTHR42693:SF33">
    <property type="entry name" value="ARYLSULFATASE"/>
    <property type="match status" value="1"/>
</dbReference>
<feature type="domain" description="Sulfatase N-terminal" evidence="6">
    <location>
        <begin position="31"/>
        <end position="430"/>
    </location>
</feature>
<reference evidence="8" key="1">
    <citation type="submission" date="2016-10" db="EMBL/GenBank/DDBJ databases">
        <authorList>
            <person name="Varghese N."/>
            <person name="Submissions S."/>
        </authorList>
    </citation>
    <scope>NUCLEOTIDE SEQUENCE [LARGE SCALE GENOMIC DNA]</scope>
    <source>
        <strain evidence="8">DSM 19315</strain>
    </source>
</reference>
<dbReference type="InterPro" id="IPR000917">
    <property type="entry name" value="Sulfatase_N"/>
</dbReference>
<dbReference type="GO" id="GO:0046872">
    <property type="term" value="F:metal ion binding"/>
    <property type="evidence" value="ECO:0007669"/>
    <property type="project" value="UniProtKB-KW"/>
</dbReference>
<evidence type="ECO:0000256" key="5">
    <source>
        <dbReference type="SAM" id="MobiDB-lite"/>
    </source>
</evidence>
<dbReference type="InterPro" id="IPR017850">
    <property type="entry name" value="Alkaline_phosphatase_core_sf"/>
</dbReference>
<dbReference type="EMBL" id="FOPC01000002">
    <property type="protein sequence ID" value="SFG22133.1"/>
    <property type="molecule type" value="Genomic_DNA"/>
</dbReference>
<dbReference type="RefSeq" id="WP_092788808.1">
    <property type="nucleotide sequence ID" value="NZ_FOPC01000002.1"/>
</dbReference>
<dbReference type="GO" id="GO:0004065">
    <property type="term" value="F:arylsulfatase activity"/>
    <property type="evidence" value="ECO:0007669"/>
    <property type="project" value="TreeGrafter"/>
</dbReference>
<gene>
    <name evidence="7" type="ORF">SAMN04487988_10270</name>
</gene>
<proteinExistence type="inferred from homology"/>
<dbReference type="Gene3D" id="3.40.720.10">
    <property type="entry name" value="Alkaline Phosphatase, subunit A"/>
    <property type="match status" value="1"/>
</dbReference>
<dbReference type="AlphaFoldDB" id="A0A1I2Q391"/>
<comment type="similarity">
    <text evidence="1">Belongs to the sulfatase family.</text>
</comment>
<evidence type="ECO:0000313" key="8">
    <source>
        <dbReference type="Proteomes" id="UP000199642"/>
    </source>
</evidence>
<dbReference type="Proteomes" id="UP000199642">
    <property type="component" value="Unassembled WGS sequence"/>
</dbReference>
<keyword evidence="8" id="KW-1185">Reference proteome</keyword>
<dbReference type="STRING" id="435880.SAMN04487988_10270"/>
<dbReference type="PROSITE" id="PS00149">
    <property type="entry name" value="SULFATASE_2"/>
    <property type="match status" value="1"/>
</dbReference>
<evidence type="ECO:0000256" key="1">
    <source>
        <dbReference type="ARBA" id="ARBA00008779"/>
    </source>
</evidence>
<dbReference type="CDD" id="cd16025">
    <property type="entry name" value="PAS_like"/>
    <property type="match status" value="1"/>
</dbReference>
<evidence type="ECO:0000259" key="6">
    <source>
        <dbReference type="Pfam" id="PF00884"/>
    </source>
</evidence>
<dbReference type="Gene3D" id="3.30.1120.10">
    <property type="match status" value="1"/>
</dbReference>
<dbReference type="SUPFAM" id="SSF53649">
    <property type="entry name" value="Alkaline phosphatase-like"/>
    <property type="match status" value="1"/>
</dbReference>
<evidence type="ECO:0000256" key="4">
    <source>
        <dbReference type="ARBA" id="ARBA00022837"/>
    </source>
</evidence>
<keyword evidence="2" id="KW-0479">Metal-binding</keyword>
<dbReference type="PANTHER" id="PTHR42693">
    <property type="entry name" value="ARYLSULFATASE FAMILY MEMBER"/>
    <property type="match status" value="1"/>
</dbReference>
<keyword evidence="4" id="KW-0106">Calcium</keyword>
<evidence type="ECO:0000256" key="2">
    <source>
        <dbReference type="ARBA" id="ARBA00022723"/>
    </source>
</evidence>
<feature type="region of interest" description="Disordered" evidence="5">
    <location>
        <begin position="534"/>
        <end position="556"/>
    </location>
</feature>
<evidence type="ECO:0000256" key="3">
    <source>
        <dbReference type="ARBA" id="ARBA00022801"/>
    </source>
</evidence>
<dbReference type="InterPro" id="IPR024607">
    <property type="entry name" value="Sulfatase_CS"/>
</dbReference>
<name>A0A1I2Q391_9BACT</name>
<dbReference type="InterPro" id="IPR050738">
    <property type="entry name" value="Sulfatase"/>
</dbReference>
<dbReference type="Pfam" id="PF00884">
    <property type="entry name" value="Sulfatase"/>
    <property type="match status" value="1"/>
</dbReference>
<dbReference type="PROSITE" id="PS51257">
    <property type="entry name" value="PROKAR_LIPOPROTEIN"/>
    <property type="match status" value="1"/>
</dbReference>
<organism evidence="7 8">
    <name type="scientific">Algoriphagus hitonicola</name>
    <dbReference type="NCBI Taxonomy" id="435880"/>
    <lineage>
        <taxon>Bacteria</taxon>
        <taxon>Pseudomonadati</taxon>
        <taxon>Bacteroidota</taxon>
        <taxon>Cytophagia</taxon>
        <taxon>Cytophagales</taxon>
        <taxon>Cyclobacteriaceae</taxon>
        <taxon>Algoriphagus</taxon>
    </lineage>
</organism>
<accession>A0A1I2Q391</accession>
<evidence type="ECO:0000313" key="7">
    <source>
        <dbReference type="EMBL" id="SFG22133.1"/>
    </source>
</evidence>
<protein>
    <submittedName>
        <fullName evidence="7">Arylsulfatase</fullName>
    </submittedName>
</protein>